<keyword evidence="3" id="KW-1185">Reference proteome</keyword>
<keyword evidence="1" id="KW-0812">Transmembrane</keyword>
<proteinExistence type="predicted"/>
<dbReference type="AlphaFoldDB" id="A0AAQ3QVG4"/>
<reference evidence="2 3" key="1">
    <citation type="submission" date="2023-10" db="EMBL/GenBank/DDBJ databases">
        <title>Rubellicoccus peritrichatus gen. nov., sp. nov., isolated from an algae of coral reef tank.</title>
        <authorList>
            <person name="Luo J."/>
        </authorList>
    </citation>
    <scope>NUCLEOTIDE SEQUENCE [LARGE SCALE GENOMIC DNA]</scope>
    <source>
        <strain evidence="2 3">CR14</strain>
    </source>
</reference>
<keyword evidence="1" id="KW-1133">Transmembrane helix</keyword>
<dbReference type="Proteomes" id="UP001304300">
    <property type="component" value="Chromosome"/>
</dbReference>
<evidence type="ECO:0000313" key="2">
    <source>
        <dbReference type="EMBL" id="WOO40860.1"/>
    </source>
</evidence>
<sequence length="1184" mass="130162">MNSDMQPHTSSATHHTDCCRQSLKQRSKRKGFALIIALSLMGFIVLLMLSLGSMVAVESQSATQSLGLLKARQNAELGALVALGNLQKLAGPDQRVTARSDILDVPLASPIAGQAQWTGVWSSKEDTGDGDDSVVGLDGRNVQWLVSGNNPNARVQIDEADAVDLAGTGSAVANANERVAVLKESVLTPARAPAGDFAYWVSDEGVKARLNLGDPYLTTTDNDEEYYRHAIPQQADASAVLDSQGNRPYSAGSGISIWKDESTNPQRIASVGMLPILQPSADSDDLQREFFHDFSTNSRSVLVNTKDGGLKRDLSTILLGLPSDLQGPIFPPAELNDDGSLKRGDPGGPKWEQLADYYEYAREDKGATVDMRKPTEDDIGIAPVVTRFNFIVQAFANQISIPTNPGQPKATDYEYTVGMFPLITLWNPYDKDMVIPDLGLELDMRGVFLYDKPNGNDRTNILTLLSGSQFEHPAGQNRSMVRFTIAGTTIPAGRAINFSPPVNSYHAFKQPELNLLKVGASADLIRGFFTRPKRIAAGTTTATATAADVDFIDVSMAGTSPHVWQQVTNLYSDTEFDEVDRFIALMTYGMGDIDRNHPWHSRRVIKVSDIDESDFSFILPEGETAASSLDVDPEDLISPVDVNDIHSYARGITGSTLIMNLPKLDRHDGLQAIHLLSQMNPRSPIAYDQIHVRLMPDWKNFGYRLYDSGKLSWWEGNTAVNYLDGVDNTFSYIGLSNSDKGDGSDRMILFEIPENPPLGIGQFMHANLMNVDAIANNFNDRFWGNNIQQSHTAPSYAIGNSFANIHLPLGTTKLNFDQSNASDAFDGFYNNRNLDWKGAHYDYSYELNDMLWDNFFMSTILPNNRSGGTVSFPLPNARMTAAYDNVSDTDLLSEERAASQLMLDGGFNINSTSVAAWESVLGALRDVDTLGEDPSTDTLVHNFSRFVEPELQSVSENPSYGSENDRIVSGFRNLSDSQISVLATNIVDEIRTRRSVKGYPFLSLSEFINRSIDAEDINSDVRKRFAYQGALQQAIDQAAINGTPAFNVNGDSQTGNGLWDDNYSSEDIPSNIAPYLSDSVAAVENRPLAEGTPGFLTQADLLSKLGSIITPRSDTFVIRSYGDYNDPFSGDTLGEAYCEMVVQRKPDYLNSTDEPHDDPSVHDNVRFGRRFEVVSFRWLEGSEI</sequence>
<organism evidence="2 3">
    <name type="scientific">Rubellicoccus peritrichatus</name>
    <dbReference type="NCBI Taxonomy" id="3080537"/>
    <lineage>
        <taxon>Bacteria</taxon>
        <taxon>Pseudomonadati</taxon>
        <taxon>Verrucomicrobiota</taxon>
        <taxon>Opitutia</taxon>
        <taxon>Puniceicoccales</taxon>
        <taxon>Cerasicoccaceae</taxon>
        <taxon>Rubellicoccus</taxon>
    </lineage>
</organism>
<keyword evidence="1" id="KW-0472">Membrane</keyword>
<dbReference type="KEGG" id="puo:RZN69_19730"/>
<evidence type="ECO:0008006" key="4">
    <source>
        <dbReference type="Google" id="ProtNLM"/>
    </source>
</evidence>
<feature type="transmembrane region" description="Helical" evidence="1">
    <location>
        <begin position="32"/>
        <end position="57"/>
    </location>
</feature>
<evidence type="ECO:0000313" key="3">
    <source>
        <dbReference type="Proteomes" id="UP001304300"/>
    </source>
</evidence>
<accession>A0AAQ3QVG4</accession>
<name>A0AAQ3QVG4_9BACT</name>
<dbReference type="EMBL" id="CP136920">
    <property type="protein sequence ID" value="WOO40860.1"/>
    <property type="molecule type" value="Genomic_DNA"/>
</dbReference>
<protein>
    <recommendedName>
        <fullName evidence="4">Verru_Chthon cassette protein A</fullName>
    </recommendedName>
</protein>
<dbReference type="RefSeq" id="WP_317833092.1">
    <property type="nucleotide sequence ID" value="NZ_CP136920.1"/>
</dbReference>
<gene>
    <name evidence="2" type="ORF">RZN69_19730</name>
</gene>
<evidence type="ECO:0000256" key="1">
    <source>
        <dbReference type="SAM" id="Phobius"/>
    </source>
</evidence>